<protein>
    <submittedName>
        <fullName evidence="1">Uncharacterized protein</fullName>
    </submittedName>
</protein>
<organism evidence="1">
    <name type="scientific">Rhizophora mucronata</name>
    <name type="common">Asiatic mangrove</name>
    <dbReference type="NCBI Taxonomy" id="61149"/>
    <lineage>
        <taxon>Eukaryota</taxon>
        <taxon>Viridiplantae</taxon>
        <taxon>Streptophyta</taxon>
        <taxon>Embryophyta</taxon>
        <taxon>Tracheophyta</taxon>
        <taxon>Spermatophyta</taxon>
        <taxon>Magnoliopsida</taxon>
        <taxon>eudicotyledons</taxon>
        <taxon>Gunneridae</taxon>
        <taxon>Pentapetalae</taxon>
        <taxon>rosids</taxon>
        <taxon>fabids</taxon>
        <taxon>Malpighiales</taxon>
        <taxon>Rhizophoraceae</taxon>
        <taxon>Rhizophora</taxon>
    </lineage>
</organism>
<reference evidence="1" key="1">
    <citation type="submission" date="2018-02" db="EMBL/GenBank/DDBJ databases">
        <title>Rhizophora mucronata_Transcriptome.</title>
        <authorList>
            <person name="Meera S.P."/>
            <person name="Sreeshan A."/>
            <person name="Augustine A."/>
        </authorList>
    </citation>
    <scope>NUCLEOTIDE SEQUENCE</scope>
    <source>
        <tissue evidence="1">Leaf</tissue>
    </source>
</reference>
<evidence type="ECO:0000313" key="1">
    <source>
        <dbReference type="EMBL" id="MBW83881.1"/>
    </source>
</evidence>
<proteinExistence type="predicted"/>
<dbReference type="EMBL" id="GGEC01003398">
    <property type="protein sequence ID" value="MBW83881.1"/>
    <property type="molecule type" value="Transcribed_RNA"/>
</dbReference>
<sequence length="74" mass="8411">MLYWKMAYSRSTYQNRRGWSPEFSTMALTICLKPLTKILTEGIGILSGVEKELPAKRVILTGTVQILLHESNLI</sequence>
<accession>A0A2P2IRL6</accession>
<dbReference type="AlphaFoldDB" id="A0A2P2IRL6"/>
<name>A0A2P2IRL6_RHIMU</name>